<dbReference type="AlphaFoldDB" id="A0A2T5EAP9"/>
<dbReference type="Pfam" id="PF03432">
    <property type="entry name" value="Relaxase"/>
    <property type="match status" value="1"/>
</dbReference>
<name>A0A2T5EAP9_VIBSP</name>
<feature type="domain" description="MobA/VirD2-like nuclease" evidence="1">
    <location>
        <begin position="74"/>
        <end position="184"/>
    </location>
</feature>
<protein>
    <submittedName>
        <fullName evidence="2">Type IV secretion system protein VirD2</fullName>
    </submittedName>
</protein>
<dbReference type="RefSeq" id="WP_108188496.1">
    <property type="nucleotide sequence ID" value="NZ_PIFK01000127.1"/>
</dbReference>
<evidence type="ECO:0000259" key="1">
    <source>
        <dbReference type="Pfam" id="PF03432"/>
    </source>
</evidence>
<dbReference type="Proteomes" id="UP000244197">
    <property type="component" value="Unassembled WGS sequence"/>
</dbReference>
<sequence>MIFTKLEFKRTKQTIKDAAHLVEYGAKQKDADNLVQYGSGNSKDHASANEGHSFFICANEIDSIPVRIGELATGADWSDAISELQSSLKHNPNVTESFRHFVISLDEGEHLTDKQWKKAVKRTMDHLGYDSARYIAFRHSDTDSEHVHITVSSQCFLTNKVISDWQSVTNAQVIMRELEKELGLKELVSTQDMDRMQEYVADKQAPDTIKFVMRRLVNKAIHTLDKEASLVEFELALLNVGVTIHLKEDAAKGEFKGLIYVFSDYKIPASKLRSGNVFTLGQLVKNSVLAKDALSINAYKEEIAKEDVSQKIEWAVKQLEKVRRYAVERADEVKKELESYDKSQINRMMFTYHKNKAAQANSDYWLYHGKKIKDLLDKQVFHAIYEYEKGVYKAAGQVTNVFYMLLTILFEMSKRDGSYLQVTPIKKDHDEERELAEKCKKAEREFHLESSQRFNNKAFKKSNKVKNSELDI</sequence>
<dbReference type="EMBL" id="PIFK01000127">
    <property type="protein sequence ID" value="PTP16407.1"/>
    <property type="molecule type" value="Genomic_DNA"/>
</dbReference>
<reference evidence="2 3" key="1">
    <citation type="submission" date="2017-11" db="EMBL/GenBank/DDBJ databases">
        <title>Population delineation of vibrios coincides with oyster pathogenicity.</title>
        <authorList>
            <person name="Bruto M."/>
            <person name="Labreuche Y."/>
            <person name="James A."/>
            <person name="Piel D."/>
            <person name="Chenivesse S."/>
            <person name="Petton B."/>
            <person name="Polz M.F."/>
            <person name="Le Roux F."/>
        </authorList>
    </citation>
    <scope>NUCLEOTIDE SEQUENCE [LARGE SCALE GENOMIC DNA]</scope>
    <source>
        <strain evidence="2 3">FF_144</strain>
    </source>
</reference>
<proteinExistence type="predicted"/>
<organism evidence="2 3">
    <name type="scientific">Vibrio splendidus</name>
    <dbReference type="NCBI Taxonomy" id="29497"/>
    <lineage>
        <taxon>Bacteria</taxon>
        <taxon>Pseudomonadati</taxon>
        <taxon>Pseudomonadota</taxon>
        <taxon>Gammaproteobacteria</taxon>
        <taxon>Vibrionales</taxon>
        <taxon>Vibrionaceae</taxon>
        <taxon>Vibrio</taxon>
    </lineage>
</organism>
<evidence type="ECO:0000313" key="3">
    <source>
        <dbReference type="Proteomes" id="UP000244197"/>
    </source>
</evidence>
<evidence type="ECO:0000313" key="2">
    <source>
        <dbReference type="EMBL" id="PTP16407.1"/>
    </source>
</evidence>
<gene>
    <name evidence="2" type="ORF">CWO07_25960</name>
</gene>
<dbReference type="InterPro" id="IPR005094">
    <property type="entry name" value="Endonuclease_MobA/VirD2"/>
</dbReference>
<comment type="caution">
    <text evidence="2">The sequence shown here is derived from an EMBL/GenBank/DDBJ whole genome shotgun (WGS) entry which is preliminary data.</text>
</comment>
<accession>A0A2T5EAP9</accession>